<dbReference type="InterPro" id="IPR046373">
    <property type="entry name" value="Acyl-CoA_Oxase/DH_mid-dom_sf"/>
</dbReference>
<dbReference type="InterPro" id="IPR006091">
    <property type="entry name" value="Acyl-CoA_Oxase/DH_mid-dom"/>
</dbReference>
<dbReference type="PANTHER" id="PTHR43884:SF12">
    <property type="entry name" value="ISOVALERYL-COA DEHYDROGENASE, MITOCHONDRIAL-RELATED"/>
    <property type="match status" value="1"/>
</dbReference>
<keyword evidence="3 6" id="KW-0285">Flavoprotein</keyword>
<evidence type="ECO:0000256" key="6">
    <source>
        <dbReference type="RuleBase" id="RU362125"/>
    </source>
</evidence>
<evidence type="ECO:0000256" key="3">
    <source>
        <dbReference type="ARBA" id="ARBA00022630"/>
    </source>
</evidence>
<proteinExistence type="inferred from homology"/>
<feature type="domain" description="Acyl-CoA oxidase/dehydrogenase middle" evidence="8">
    <location>
        <begin position="123"/>
        <end position="213"/>
    </location>
</feature>
<dbReference type="KEGG" id="rdi:CMV14_17555"/>
<dbReference type="Gene3D" id="1.20.140.10">
    <property type="entry name" value="Butyryl-CoA Dehydrogenase, subunit A, domain 3"/>
    <property type="match status" value="1"/>
</dbReference>
<evidence type="ECO:0000313" key="9">
    <source>
        <dbReference type="EMBL" id="PCE43104.1"/>
    </source>
</evidence>
<evidence type="ECO:0000259" key="7">
    <source>
        <dbReference type="Pfam" id="PF00441"/>
    </source>
</evidence>
<feature type="domain" description="Acyl-CoA dehydrogenase/oxidase C-terminal" evidence="7">
    <location>
        <begin position="227"/>
        <end position="374"/>
    </location>
</feature>
<sequence>MDLNYSFEQAQYREGVQRFVARVLTPLVNDKYDFSRALTREEIARLRADIAGHEIATEPPLDENGNLDLICLGIFMEELARLRIGLVSLATALFFPVWDLGGLLKDGQVDSYGHMFAPGEMVAMGMSEPNAGSHIAGVQTTARRDGDEWVLNGSKLWTSHATIAAGIIVLARNLETGRVSLFIVDRKRRDYHVEPVKMMGFDSISTCAVSFDDFRLPSDAELTPDKGGLRTALSFIEQGRLRLMFMAVGVAQAALDLAVDYAKVRTQFGKPIGAFQLVQDMLADMAIHTETARLMAYRVASQMMTGEPCRKTVSIGKAYTTESAVKVASLGVQVHGAIGLTTECAAERLLRDARMLTIPDGTTQIHKLTIGRELTGLDALQ</sequence>
<dbReference type="Pfam" id="PF00441">
    <property type="entry name" value="Acyl-CoA_dh_1"/>
    <property type="match status" value="1"/>
</dbReference>
<dbReference type="Pfam" id="PF02770">
    <property type="entry name" value="Acyl-CoA_dh_M"/>
    <property type="match status" value="1"/>
</dbReference>
<evidence type="ECO:0000256" key="5">
    <source>
        <dbReference type="ARBA" id="ARBA00023002"/>
    </source>
</evidence>
<dbReference type="Gene3D" id="2.40.110.10">
    <property type="entry name" value="Butyryl-CoA Dehydrogenase, subunit A, domain 2"/>
    <property type="match status" value="1"/>
</dbReference>
<evidence type="ECO:0008006" key="11">
    <source>
        <dbReference type="Google" id="ProtNLM"/>
    </source>
</evidence>
<dbReference type="GO" id="GO:0003995">
    <property type="term" value="F:acyl-CoA dehydrogenase activity"/>
    <property type="evidence" value="ECO:0007669"/>
    <property type="project" value="TreeGrafter"/>
</dbReference>
<dbReference type="SUPFAM" id="SSF47203">
    <property type="entry name" value="Acyl-CoA dehydrogenase C-terminal domain-like"/>
    <property type="match status" value="1"/>
</dbReference>
<dbReference type="InterPro" id="IPR009100">
    <property type="entry name" value="AcylCoA_DH/oxidase_NM_dom_sf"/>
</dbReference>
<evidence type="ECO:0000256" key="1">
    <source>
        <dbReference type="ARBA" id="ARBA00001974"/>
    </source>
</evidence>
<dbReference type="SUPFAM" id="SSF56645">
    <property type="entry name" value="Acyl-CoA dehydrogenase NM domain-like"/>
    <property type="match status" value="1"/>
</dbReference>
<keyword evidence="5 6" id="KW-0560">Oxidoreductase</keyword>
<accession>A0A2A4G022</accession>
<name>A0A2A4G022_9SPHN</name>
<keyword evidence="4 6" id="KW-0274">FAD</keyword>
<comment type="cofactor">
    <cofactor evidence="1 6">
        <name>FAD</name>
        <dbReference type="ChEBI" id="CHEBI:57692"/>
    </cofactor>
</comment>
<evidence type="ECO:0000259" key="8">
    <source>
        <dbReference type="Pfam" id="PF02770"/>
    </source>
</evidence>
<dbReference type="PANTHER" id="PTHR43884">
    <property type="entry name" value="ACYL-COA DEHYDROGENASE"/>
    <property type="match status" value="1"/>
</dbReference>
<dbReference type="Proteomes" id="UP000218934">
    <property type="component" value="Unassembled WGS sequence"/>
</dbReference>
<keyword evidence="10" id="KW-1185">Reference proteome</keyword>
<dbReference type="FunFam" id="1.20.140.10:FF:000001">
    <property type="entry name" value="Acyl-CoA dehydrogenase"/>
    <property type="match status" value="1"/>
</dbReference>
<dbReference type="InterPro" id="IPR036250">
    <property type="entry name" value="AcylCo_DH-like_C"/>
</dbReference>
<dbReference type="EMBL" id="NWUF01000005">
    <property type="protein sequence ID" value="PCE43104.1"/>
    <property type="molecule type" value="Genomic_DNA"/>
</dbReference>
<organism evidence="9 10">
    <name type="scientific">Rhizorhabdus dicambivorans</name>
    <dbReference type="NCBI Taxonomy" id="1850238"/>
    <lineage>
        <taxon>Bacteria</taxon>
        <taxon>Pseudomonadati</taxon>
        <taxon>Pseudomonadota</taxon>
        <taxon>Alphaproteobacteria</taxon>
        <taxon>Sphingomonadales</taxon>
        <taxon>Sphingomonadaceae</taxon>
        <taxon>Rhizorhabdus</taxon>
    </lineage>
</organism>
<comment type="caution">
    <text evidence="9">The sequence shown here is derived from an EMBL/GenBank/DDBJ whole genome shotgun (WGS) entry which is preliminary data.</text>
</comment>
<evidence type="ECO:0000256" key="4">
    <source>
        <dbReference type="ARBA" id="ARBA00022827"/>
    </source>
</evidence>
<dbReference type="InterPro" id="IPR009075">
    <property type="entry name" value="AcylCo_DH/oxidase_C"/>
</dbReference>
<dbReference type="AlphaFoldDB" id="A0A2A4G022"/>
<comment type="similarity">
    <text evidence="2 6">Belongs to the acyl-CoA dehydrogenase family.</text>
</comment>
<dbReference type="CDD" id="cd00567">
    <property type="entry name" value="ACAD"/>
    <property type="match status" value="1"/>
</dbReference>
<evidence type="ECO:0000256" key="2">
    <source>
        <dbReference type="ARBA" id="ARBA00009347"/>
    </source>
</evidence>
<reference evidence="9 10" key="1">
    <citation type="submission" date="2017-09" db="EMBL/GenBank/DDBJ databases">
        <title>The Catabolism of 3,6-Dichlorosalicylic acid is Initiated by the Cytochrome P450 Monooxygenase DsmABC in Rhizorhabdus dicambivorans Ndbn-20.</title>
        <authorList>
            <person name="Na L."/>
        </authorList>
    </citation>
    <scope>NUCLEOTIDE SEQUENCE [LARGE SCALE GENOMIC DNA]</scope>
    <source>
        <strain evidence="9 10">Ndbn-20m</strain>
    </source>
</reference>
<gene>
    <name evidence="9" type="ORF">COO09_07340</name>
</gene>
<dbReference type="OrthoDB" id="7795946at2"/>
<evidence type="ECO:0000313" key="10">
    <source>
        <dbReference type="Proteomes" id="UP000218934"/>
    </source>
</evidence>
<dbReference type="RefSeq" id="WP_066962307.1">
    <property type="nucleotide sequence ID" value="NZ_CP023449.1"/>
</dbReference>
<protein>
    <recommendedName>
        <fullName evidence="11">Acyl-CoA dehydrogenase</fullName>
    </recommendedName>
</protein>